<dbReference type="AlphaFoldDB" id="A0A8C4NK12"/>
<dbReference type="SMART" id="SM00209">
    <property type="entry name" value="TSP1"/>
    <property type="match status" value="2"/>
</dbReference>
<dbReference type="InterPro" id="IPR007110">
    <property type="entry name" value="Ig-like_dom"/>
</dbReference>
<keyword evidence="3 14" id="KW-0217">Developmental protein</keyword>
<dbReference type="InterPro" id="IPR013098">
    <property type="entry name" value="Ig_I-set"/>
</dbReference>
<dbReference type="Pfam" id="PF07679">
    <property type="entry name" value="I-set"/>
    <property type="match status" value="1"/>
</dbReference>
<dbReference type="PROSITE" id="PS51145">
    <property type="entry name" value="ZU5"/>
    <property type="match status" value="1"/>
</dbReference>
<keyword evidence="18" id="KW-1185">Reference proteome</keyword>
<dbReference type="FunFam" id="1.10.533.10:FF:000001">
    <property type="entry name" value="Unc-5 netrin receptor B"/>
    <property type="match status" value="1"/>
</dbReference>
<dbReference type="GO" id="GO:0005886">
    <property type="term" value="C:plasma membrane"/>
    <property type="evidence" value="ECO:0007669"/>
    <property type="project" value="UniProtKB-SubCell"/>
</dbReference>
<evidence type="ECO:0000256" key="11">
    <source>
        <dbReference type="ARBA" id="ARBA00023170"/>
    </source>
</evidence>
<dbReference type="InterPro" id="IPR033772">
    <property type="entry name" value="UPA"/>
</dbReference>
<dbReference type="InterPro" id="IPR013783">
    <property type="entry name" value="Ig-like_fold"/>
</dbReference>
<dbReference type="InterPro" id="IPR000906">
    <property type="entry name" value="ZU5_dom"/>
</dbReference>
<keyword evidence="5 14" id="KW-0812">Transmembrane</keyword>
<evidence type="ECO:0000256" key="3">
    <source>
        <dbReference type="ARBA" id="ARBA00022473"/>
    </source>
</evidence>
<comment type="similarity">
    <text evidence="2 14">Belongs to the unc-5 family.</text>
</comment>
<dbReference type="InterPro" id="IPR003599">
    <property type="entry name" value="Ig_sub"/>
</dbReference>
<feature type="domain" description="Ig-like" evidence="15">
    <location>
        <begin position="157"/>
        <end position="237"/>
    </location>
</feature>
<keyword evidence="4" id="KW-1003">Cell membrane</keyword>
<evidence type="ECO:0000313" key="18">
    <source>
        <dbReference type="Proteomes" id="UP000694388"/>
    </source>
</evidence>
<dbReference type="Pfam" id="PF00531">
    <property type="entry name" value="Death"/>
    <property type="match status" value="1"/>
</dbReference>
<comment type="subcellular location">
    <subcellularLocation>
        <location evidence="1 14">Cell membrane</location>
        <topology evidence="1 14">Single-pass type I membrane protein</topology>
    </subcellularLocation>
</comment>
<dbReference type="InterPro" id="IPR003598">
    <property type="entry name" value="Ig_sub2"/>
</dbReference>
<proteinExistence type="inferred from homology"/>
<dbReference type="SMART" id="SM00005">
    <property type="entry name" value="DEATH"/>
    <property type="match status" value="1"/>
</dbReference>
<keyword evidence="6 14" id="KW-0732">Signal</keyword>
<dbReference type="FunFam" id="2.20.100.10:FF:000002">
    <property type="entry name" value="Unc-5 netrin receptor C"/>
    <property type="match status" value="1"/>
</dbReference>
<evidence type="ECO:0000256" key="10">
    <source>
        <dbReference type="ARBA" id="ARBA00023157"/>
    </source>
</evidence>
<dbReference type="Gene3D" id="1.10.533.10">
    <property type="entry name" value="Death Domain, Fas"/>
    <property type="match status" value="1"/>
</dbReference>
<dbReference type="Gene3D" id="2.60.40.10">
    <property type="entry name" value="Immunoglobulins"/>
    <property type="match status" value="2"/>
</dbReference>
<comment type="function">
    <text evidence="14">Receptor for netrin required for axon guidance. Mediates axon repulsion of neuronal growth cones in the developing nervous system upon ligand binding.</text>
</comment>
<dbReference type="FunFam" id="2.20.100.10:FF:000007">
    <property type="entry name" value="Thrombospondin 1"/>
    <property type="match status" value="1"/>
</dbReference>
<dbReference type="Gene3D" id="2.20.100.10">
    <property type="entry name" value="Thrombospondin type-1 (TSP1) repeat"/>
    <property type="match status" value="2"/>
</dbReference>
<feature type="signal peptide" evidence="14">
    <location>
        <begin position="1"/>
        <end position="24"/>
    </location>
</feature>
<dbReference type="GeneTree" id="ENSGT00950000182815"/>
<dbReference type="GO" id="GO:0005042">
    <property type="term" value="F:netrin receptor activity"/>
    <property type="evidence" value="ECO:0007669"/>
    <property type="project" value="UniProtKB-UniRule"/>
</dbReference>
<dbReference type="InterPro" id="IPR000884">
    <property type="entry name" value="TSP1_rpt"/>
</dbReference>
<keyword evidence="10" id="KW-1015">Disulfide bond</keyword>
<dbReference type="SUPFAM" id="SSF48726">
    <property type="entry name" value="Immunoglobulin"/>
    <property type="match status" value="2"/>
</dbReference>
<reference evidence="17" key="1">
    <citation type="submission" date="2025-08" db="UniProtKB">
        <authorList>
            <consortium name="Ensembl"/>
        </authorList>
    </citation>
    <scope>IDENTIFICATION</scope>
</reference>
<dbReference type="SMART" id="SM00218">
    <property type="entry name" value="ZU5"/>
    <property type="match status" value="1"/>
</dbReference>
<dbReference type="FunFam" id="2.60.220.30:FF:000003">
    <property type="entry name" value="Unc-5 netrin receptor C"/>
    <property type="match status" value="1"/>
</dbReference>
<dbReference type="Pfam" id="PF00791">
    <property type="entry name" value="ZU5"/>
    <property type="match status" value="1"/>
</dbReference>
<dbReference type="PRINTS" id="PR01705">
    <property type="entry name" value="TSP1REPEAT"/>
</dbReference>
<dbReference type="FunFam" id="2.60.40.10:FF:000039">
    <property type="entry name" value="Unc-5 netrin receptor C"/>
    <property type="match status" value="1"/>
</dbReference>
<dbReference type="PROSITE" id="PS50835">
    <property type="entry name" value="IG_LIKE"/>
    <property type="match status" value="1"/>
</dbReference>
<dbReference type="SMART" id="SM00409">
    <property type="entry name" value="IG"/>
    <property type="match status" value="1"/>
</dbReference>
<dbReference type="PANTHER" id="PTHR12582:SF47">
    <property type="entry name" value="NETRIN RECEPTOR UNC-5"/>
    <property type="match status" value="1"/>
</dbReference>
<dbReference type="SUPFAM" id="SSF82895">
    <property type="entry name" value="TSP-1 type 1 repeat"/>
    <property type="match status" value="2"/>
</dbReference>
<dbReference type="PANTHER" id="PTHR12582">
    <property type="entry name" value="NETRIN RECEPTOR UNC5"/>
    <property type="match status" value="1"/>
</dbReference>
<dbReference type="PROSITE" id="PS50092">
    <property type="entry name" value="TSP1"/>
    <property type="match status" value="2"/>
</dbReference>
<sequence>MPKRNASAEYLFLAFFFLTIGCDGQERGQVSAFAQPSPLAESLPRFLTEPEDGFIVRNNPVLLSCAASPATQIYFKCNGEWLHQKAHNSQEHIDDSTGRTVWEVKTDVSRQQVEEIFGLDDYWCQCVAWSAAGTTKSRKAYIRIAYFRKNFEQEPLGKKVPVNRELQLHCRPPNAVPPPQVKWLKNDIVIDPAKDPNFYITVEHNLIIKQARFEDMANYTCLAKNVVASRRSSTALVIVYVDGGWSQWTEWSECSSKCARGLQKRTRACSNPTPLNGGTFCTGEAIQKIACTTPCPVDGSWGEWSKWSACGPECTHWRSRECSYPSPGNGGKDCSDSPLQSQNCTKGLCMKSSQYRQEFINTSETRDEIALYAGVAVALVVAVGIVLAAAVVLYKRRRHEYGSDILDATSAMTGGFGPANLKAGRHDNSHLLCMAVQPDLTASAGQFHGASFPPREGLQKIAMTQSPLLESMPLTHGKACASVCMSSMDSATTVEFGQNHPPALASVDSEPGSLSHNFRCHSIPHRPGMGFAAMPEKKEKTAVPPLGALPYDRRPSAYGTFGCMGGRLVIANAGVSLLVPPGAIPQGQFYKMYLMVSHDDALRPVLEGDQTLLSPVVVFGPPNVPLLTPVVVSVPHCAELCSEDWLLSMQRQETGGDWEEMLRYREEPPFPPCYWQLGNGVCHLMTETPAAYALLGEPLSPAAVKLLRLAAFGPSVCPSLEYSLRIYCLPDDDDSLEEVVELEKRLGGRLVVESKTLRFKANAGDLRLSVHNTPNTLWTNKLQDRFQDIPFGHIWPGTQRLLHCMFTLERNALSTAELSCKLCVQQLEGEGQILHVQTLLHNVCSPLSGSSLQGGAGVLTLVGPAAFKLPYAIRQKLCGSLDVQSPHGHDWRLLAHKLGVHRCMEYFQSKPSPTGTILDLWEAQHLEDGDLDLLATVLEEMGRREDMNPQTTET</sequence>
<evidence type="ECO:0000259" key="15">
    <source>
        <dbReference type="PROSITE" id="PS50835"/>
    </source>
</evidence>
<evidence type="ECO:0000256" key="12">
    <source>
        <dbReference type="ARBA" id="ARBA00023180"/>
    </source>
</evidence>
<dbReference type="Gene3D" id="2.60.220.30">
    <property type="match status" value="1"/>
</dbReference>
<evidence type="ECO:0000256" key="8">
    <source>
        <dbReference type="ARBA" id="ARBA00022989"/>
    </source>
</evidence>
<dbReference type="InterPro" id="IPR036179">
    <property type="entry name" value="Ig-like_dom_sf"/>
</dbReference>
<dbReference type="SUPFAM" id="SSF47986">
    <property type="entry name" value="DEATH domain"/>
    <property type="match status" value="1"/>
</dbReference>
<dbReference type="CDD" id="cd08781">
    <property type="entry name" value="Death_UNC5-like"/>
    <property type="match status" value="1"/>
</dbReference>
<keyword evidence="12" id="KW-0325">Glycoprotein</keyword>
<dbReference type="Ensembl" id="ENSEBUT00000004501.1">
    <property type="protein sequence ID" value="ENSEBUP00000004086.1"/>
    <property type="gene ID" value="ENSEBUG00000002912.1"/>
</dbReference>
<dbReference type="Proteomes" id="UP000694388">
    <property type="component" value="Unplaced"/>
</dbReference>
<dbReference type="Pfam" id="PF25609">
    <property type="entry name" value="Unc5_NetrinR_N"/>
    <property type="match status" value="1"/>
</dbReference>
<organism evidence="17 18">
    <name type="scientific">Eptatretus burgeri</name>
    <name type="common">Inshore hagfish</name>
    <dbReference type="NCBI Taxonomy" id="7764"/>
    <lineage>
        <taxon>Eukaryota</taxon>
        <taxon>Metazoa</taxon>
        <taxon>Chordata</taxon>
        <taxon>Craniata</taxon>
        <taxon>Vertebrata</taxon>
        <taxon>Cyclostomata</taxon>
        <taxon>Myxini</taxon>
        <taxon>Myxiniformes</taxon>
        <taxon>Myxinidae</taxon>
        <taxon>Eptatretinae</taxon>
        <taxon>Eptatretus</taxon>
    </lineage>
</organism>
<dbReference type="InterPro" id="IPR037936">
    <property type="entry name" value="UNC5A-D"/>
</dbReference>
<keyword evidence="11 14" id="KW-0675">Receptor</keyword>
<feature type="chain" id="PRO_5034767306" description="Netrin receptor UNC5" evidence="14">
    <location>
        <begin position="25"/>
        <end position="954"/>
    </location>
</feature>
<evidence type="ECO:0000256" key="9">
    <source>
        <dbReference type="ARBA" id="ARBA00023136"/>
    </source>
</evidence>
<protein>
    <recommendedName>
        <fullName evidence="14">Netrin receptor UNC5</fullName>
    </recommendedName>
</protein>
<keyword evidence="7" id="KW-0677">Repeat</keyword>
<dbReference type="GO" id="GO:0007411">
    <property type="term" value="P:axon guidance"/>
    <property type="evidence" value="ECO:0007669"/>
    <property type="project" value="TreeGrafter"/>
</dbReference>
<keyword evidence="8 14" id="KW-1133">Transmembrane helix</keyword>
<dbReference type="Pfam" id="PF17217">
    <property type="entry name" value="UPA"/>
    <property type="match status" value="1"/>
</dbReference>
<dbReference type="PROSITE" id="PS51257">
    <property type="entry name" value="PROKAR_LIPOPROTEIN"/>
    <property type="match status" value="1"/>
</dbReference>
<name>A0A8C4NK12_EPTBU</name>
<evidence type="ECO:0000256" key="6">
    <source>
        <dbReference type="ARBA" id="ARBA00022729"/>
    </source>
</evidence>
<evidence type="ECO:0000256" key="5">
    <source>
        <dbReference type="ARBA" id="ARBA00022692"/>
    </source>
</evidence>
<evidence type="ECO:0000256" key="4">
    <source>
        <dbReference type="ARBA" id="ARBA00022475"/>
    </source>
</evidence>
<evidence type="ECO:0000256" key="2">
    <source>
        <dbReference type="ARBA" id="ARBA00009844"/>
    </source>
</evidence>
<reference evidence="17" key="2">
    <citation type="submission" date="2025-09" db="UniProtKB">
        <authorList>
            <consortium name="Ensembl"/>
        </authorList>
    </citation>
    <scope>IDENTIFICATION</scope>
</reference>
<evidence type="ECO:0000256" key="14">
    <source>
        <dbReference type="RuleBase" id="RU367033"/>
    </source>
</evidence>
<dbReference type="InterPro" id="IPR057755">
    <property type="entry name" value="UNC5A-D-like_N"/>
</dbReference>
<dbReference type="InterPro" id="IPR036383">
    <property type="entry name" value="TSP1_rpt_sf"/>
</dbReference>
<evidence type="ECO:0000256" key="7">
    <source>
        <dbReference type="ARBA" id="ARBA00022737"/>
    </source>
</evidence>
<dbReference type="FunFam" id="2.60.40.10:FF:000037">
    <property type="entry name" value="Unc-5 netrin receptor C"/>
    <property type="match status" value="1"/>
</dbReference>
<evidence type="ECO:0000259" key="16">
    <source>
        <dbReference type="PROSITE" id="PS51145"/>
    </source>
</evidence>
<feature type="transmembrane region" description="Helical" evidence="14">
    <location>
        <begin position="369"/>
        <end position="394"/>
    </location>
</feature>
<evidence type="ECO:0000256" key="13">
    <source>
        <dbReference type="ARBA" id="ARBA00023319"/>
    </source>
</evidence>
<dbReference type="InterPro" id="IPR011029">
    <property type="entry name" value="DEATH-like_dom_sf"/>
</dbReference>
<feature type="domain" description="ZU5" evidence="16">
    <location>
        <begin position="555"/>
        <end position="689"/>
    </location>
</feature>
<evidence type="ECO:0000256" key="1">
    <source>
        <dbReference type="ARBA" id="ARBA00004251"/>
    </source>
</evidence>
<keyword evidence="13 14" id="KW-0393">Immunoglobulin domain</keyword>
<dbReference type="SMART" id="SM00408">
    <property type="entry name" value="IGc2"/>
    <property type="match status" value="1"/>
</dbReference>
<accession>A0A8C4NK12</accession>
<dbReference type="InterPro" id="IPR000488">
    <property type="entry name" value="Death_dom"/>
</dbReference>
<keyword evidence="9 14" id="KW-0472">Membrane</keyword>
<evidence type="ECO:0000313" key="17">
    <source>
        <dbReference type="Ensembl" id="ENSEBUP00000004086.1"/>
    </source>
</evidence>
<dbReference type="Pfam" id="PF00090">
    <property type="entry name" value="TSP_1"/>
    <property type="match status" value="1"/>
</dbReference>